<dbReference type="PRINTS" id="PR00412">
    <property type="entry name" value="EPOXHYDRLASE"/>
</dbReference>
<dbReference type="InterPro" id="IPR029058">
    <property type="entry name" value="AB_hydrolase_fold"/>
</dbReference>
<name>A0A8J3Z5J7_9ACTN</name>
<dbReference type="PANTHER" id="PTHR43194">
    <property type="entry name" value="HYDROLASE ALPHA/BETA FOLD FAMILY"/>
    <property type="match status" value="1"/>
</dbReference>
<comment type="caution">
    <text evidence="2">The sequence shown here is derived from an EMBL/GenBank/DDBJ whole genome shotgun (WGS) entry which is preliminary data.</text>
</comment>
<dbReference type="AlphaFoldDB" id="A0A8J3Z5J7"/>
<dbReference type="PANTHER" id="PTHR43194:SF2">
    <property type="entry name" value="PEROXISOMAL MEMBRANE PROTEIN LPX1"/>
    <property type="match status" value="1"/>
</dbReference>
<protein>
    <recommendedName>
        <fullName evidence="1">AB hydrolase-1 domain-containing protein</fullName>
    </recommendedName>
</protein>
<dbReference type="RefSeq" id="WP_203995517.1">
    <property type="nucleotide sequence ID" value="NZ_BOPG01000025.1"/>
</dbReference>
<evidence type="ECO:0000259" key="1">
    <source>
        <dbReference type="Pfam" id="PF12697"/>
    </source>
</evidence>
<dbReference type="InterPro" id="IPR050228">
    <property type="entry name" value="Carboxylesterase_BioH"/>
</dbReference>
<proteinExistence type="predicted"/>
<reference evidence="2" key="1">
    <citation type="submission" date="2021-01" db="EMBL/GenBank/DDBJ databases">
        <title>Whole genome shotgun sequence of Virgisporangium aurantiacum NBRC 16421.</title>
        <authorList>
            <person name="Komaki H."/>
            <person name="Tamura T."/>
        </authorList>
    </citation>
    <scope>NUCLEOTIDE SEQUENCE</scope>
    <source>
        <strain evidence="2">NBRC 16421</strain>
    </source>
</reference>
<dbReference type="InterPro" id="IPR000639">
    <property type="entry name" value="Epox_hydrolase-like"/>
</dbReference>
<dbReference type="InterPro" id="IPR000073">
    <property type="entry name" value="AB_hydrolase_1"/>
</dbReference>
<dbReference type="Proteomes" id="UP000612585">
    <property type="component" value="Unassembled WGS sequence"/>
</dbReference>
<accession>A0A8J3Z5J7</accession>
<dbReference type="GO" id="GO:0003824">
    <property type="term" value="F:catalytic activity"/>
    <property type="evidence" value="ECO:0007669"/>
    <property type="project" value="InterPro"/>
</dbReference>
<dbReference type="SUPFAM" id="SSF53474">
    <property type="entry name" value="alpha/beta-Hydrolases"/>
    <property type="match status" value="1"/>
</dbReference>
<dbReference type="EMBL" id="BOPG01000025">
    <property type="protein sequence ID" value="GIJ56733.1"/>
    <property type="molecule type" value="Genomic_DNA"/>
</dbReference>
<dbReference type="Pfam" id="PF12697">
    <property type="entry name" value="Abhydrolase_6"/>
    <property type="match status" value="1"/>
</dbReference>
<organism evidence="2 3">
    <name type="scientific">Virgisporangium aurantiacum</name>
    <dbReference type="NCBI Taxonomy" id="175570"/>
    <lineage>
        <taxon>Bacteria</taxon>
        <taxon>Bacillati</taxon>
        <taxon>Actinomycetota</taxon>
        <taxon>Actinomycetes</taxon>
        <taxon>Micromonosporales</taxon>
        <taxon>Micromonosporaceae</taxon>
        <taxon>Virgisporangium</taxon>
    </lineage>
</organism>
<dbReference type="PRINTS" id="PR00111">
    <property type="entry name" value="ABHYDROLASE"/>
</dbReference>
<evidence type="ECO:0000313" key="3">
    <source>
        <dbReference type="Proteomes" id="UP000612585"/>
    </source>
</evidence>
<feature type="domain" description="AB hydrolase-1" evidence="1">
    <location>
        <begin position="28"/>
        <end position="257"/>
    </location>
</feature>
<gene>
    <name evidence="2" type="ORF">Vau01_042490</name>
</gene>
<evidence type="ECO:0000313" key="2">
    <source>
        <dbReference type="EMBL" id="GIJ56733.1"/>
    </source>
</evidence>
<sequence length="267" mass="28683">MRAFADREPPIHVTEWMDAGAVADPPAVLVHGTLSWGTLTFERQRTLALRRRLLVPDRRGFGASPDLHGSRYTSDHDVDARDVIALLSGGGHLVGHSYGAVVAMLAAAARPDLVRSLALIEPPAHMVAIDDPVVAAAVTRARAFMALARRESAEDYLRIVFDDNDVPRPAPPDRLLRAAATALHERPCWLADVPVAPLASAAYPRLVLVGARDARAAGFDPVLPLVARTVADRIGADLVTVAGAGHDVQRDRPGETNRLLERLWSAG</sequence>
<dbReference type="Gene3D" id="3.40.50.1820">
    <property type="entry name" value="alpha/beta hydrolase"/>
    <property type="match status" value="1"/>
</dbReference>
<keyword evidence="3" id="KW-1185">Reference proteome</keyword>